<accession>A0A183E1J6</accession>
<dbReference type="PANTHER" id="PTHR21415">
    <property type="entry name" value="U7 SNRNA-ASSOCIATED SM-LIKE PROTEIN LSM11"/>
    <property type="match status" value="1"/>
</dbReference>
<evidence type="ECO:0000313" key="2">
    <source>
        <dbReference type="Proteomes" id="UP000271098"/>
    </source>
</evidence>
<dbReference type="GO" id="GO:0005683">
    <property type="term" value="C:U7 snRNP"/>
    <property type="evidence" value="ECO:0007669"/>
    <property type="project" value="TreeGrafter"/>
</dbReference>
<evidence type="ECO:0000313" key="3">
    <source>
        <dbReference type="WBParaSite" id="GPUH_0001485601-mRNA-1"/>
    </source>
</evidence>
<reference evidence="1 2" key="2">
    <citation type="submission" date="2018-11" db="EMBL/GenBank/DDBJ databases">
        <authorList>
            <consortium name="Pathogen Informatics"/>
        </authorList>
    </citation>
    <scope>NUCLEOTIDE SEQUENCE [LARGE SCALE GENOMIC DNA]</scope>
</reference>
<sequence length="148" mass="16776">MDFFSKDFNASLALKELAVPDGQTPVIFDSIDEFEENLIRTNAPLVRELQKIEADKRCTKKKRKERLSNVCAAVGRTVLETLPSKKTVQKSDAGPLKKLSECVEQKRCVTIVLRGLNTVNCHISAQIVSFDNHWNLIIRCAIQFHSYN</sequence>
<dbReference type="WBParaSite" id="GPUH_0001485601-mRNA-1">
    <property type="protein sequence ID" value="GPUH_0001485601-mRNA-1"/>
    <property type="gene ID" value="GPUH_0001485601"/>
</dbReference>
<proteinExistence type="predicted"/>
<keyword evidence="2" id="KW-1185">Reference proteome</keyword>
<dbReference type="GO" id="GO:0006398">
    <property type="term" value="P:mRNA 3'-end processing by stem-loop binding and cleavage"/>
    <property type="evidence" value="ECO:0007669"/>
    <property type="project" value="TreeGrafter"/>
</dbReference>
<gene>
    <name evidence="1" type="ORF">GPUH_LOCUS14837</name>
</gene>
<name>A0A183E1J6_9BILA</name>
<dbReference type="PANTHER" id="PTHR21415:SF1">
    <property type="entry name" value="U7 SNRNA-ASSOCIATED SM-LIKE PROTEIN LSM11"/>
    <property type="match status" value="1"/>
</dbReference>
<dbReference type="Gene3D" id="2.30.30.100">
    <property type="match status" value="1"/>
</dbReference>
<reference evidence="3" key="1">
    <citation type="submission" date="2016-06" db="UniProtKB">
        <authorList>
            <consortium name="WormBaseParasite"/>
        </authorList>
    </citation>
    <scope>IDENTIFICATION</scope>
</reference>
<dbReference type="EMBL" id="UYRT01081705">
    <property type="protein sequence ID" value="VDN24860.1"/>
    <property type="molecule type" value="Genomic_DNA"/>
</dbReference>
<dbReference type="Proteomes" id="UP000271098">
    <property type="component" value="Unassembled WGS sequence"/>
</dbReference>
<protein>
    <submittedName>
        <fullName evidence="3">Sm domain-containing protein</fullName>
    </submittedName>
</protein>
<evidence type="ECO:0000313" key="1">
    <source>
        <dbReference type="EMBL" id="VDN24860.1"/>
    </source>
</evidence>
<dbReference type="AlphaFoldDB" id="A0A183E1J6"/>
<dbReference type="OrthoDB" id="10002367at2759"/>
<dbReference type="InterPro" id="IPR039267">
    <property type="entry name" value="Lsm11"/>
</dbReference>
<dbReference type="GO" id="GO:0071209">
    <property type="term" value="F:U7 snRNA binding"/>
    <property type="evidence" value="ECO:0007669"/>
    <property type="project" value="InterPro"/>
</dbReference>
<organism evidence="3">
    <name type="scientific">Gongylonema pulchrum</name>
    <dbReference type="NCBI Taxonomy" id="637853"/>
    <lineage>
        <taxon>Eukaryota</taxon>
        <taxon>Metazoa</taxon>
        <taxon>Ecdysozoa</taxon>
        <taxon>Nematoda</taxon>
        <taxon>Chromadorea</taxon>
        <taxon>Rhabditida</taxon>
        <taxon>Spirurina</taxon>
        <taxon>Spiruromorpha</taxon>
        <taxon>Spiruroidea</taxon>
        <taxon>Gongylonematidae</taxon>
        <taxon>Gongylonema</taxon>
    </lineage>
</organism>